<keyword evidence="5" id="KW-0539">Nucleus</keyword>
<dbReference type="SMART" id="SM00320">
    <property type="entry name" value="WD40"/>
    <property type="match status" value="5"/>
</dbReference>
<dbReference type="PROSITE" id="PS50082">
    <property type="entry name" value="WD_REPEATS_2"/>
    <property type="match status" value="2"/>
</dbReference>
<dbReference type="Proteomes" id="UP000095287">
    <property type="component" value="Unplaced"/>
</dbReference>
<evidence type="ECO:0000256" key="6">
    <source>
        <dbReference type="PROSITE-ProRule" id="PRU00221"/>
    </source>
</evidence>
<name>A0A1I7ZR39_9BILA</name>
<evidence type="ECO:0000256" key="1">
    <source>
        <dbReference type="ARBA" id="ARBA00004123"/>
    </source>
</evidence>
<feature type="repeat" description="WD" evidence="6">
    <location>
        <begin position="288"/>
        <end position="329"/>
    </location>
</feature>
<dbReference type="InterPro" id="IPR036322">
    <property type="entry name" value="WD40_repeat_dom_sf"/>
</dbReference>
<feature type="compositionally biased region" description="Basic and acidic residues" evidence="7">
    <location>
        <begin position="1"/>
        <end position="27"/>
    </location>
</feature>
<keyword evidence="8" id="KW-1185">Reference proteome</keyword>
<dbReference type="InterPro" id="IPR015943">
    <property type="entry name" value="WD40/YVTN_repeat-like_dom_sf"/>
</dbReference>
<dbReference type="GO" id="GO:0016070">
    <property type="term" value="P:RNA metabolic process"/>
    <property type="evidence" value="ECO:0007669"/>
    <property type="project" value="UniProtKB-ARBA"/>
</dbReference>
<keyword evidence="4" id="KW-0677">Repeat</keyword>
<feature type="repeat" description="WD" evidence="6">
    <location>
        <begin position="377"/>
        <end position="418"/>
    </location>
</feature>
<dbReference type="PANTHER" id="PTHR19861:SF0">
    <property type="entry name" value="WD REPEAT-CONTAINING PROTEIN 82"/>
    <property type="match status" value="1"/>
</dbReference>
<keyword evidence="3 6" id="KW-0853">WD repeat</keyword>
<protein>
    <submittedName>
        <fullName evidence="9">WD_REPEATS_REGION domain-containing protein</fullName>
    </submittedName>
</protein>
<evidence type="ECO:0000256" key="7">
    <source>
        <dbReference type="SAM" id="MobiDB-lite"/>
    </source>
</evidence>
<accession>A0A1I7ZR39</accession>
<evidence type="ECO:0000313" key="8">
    <source>
        <dbReference type="Proteomes" id="UP000095287"/>
    </source>
</evidence>
<dbReference type="Gene3D" id="2.130.10.10">
    <property type="entry name" value="YVTN repeat-like/Quinoprotein amine dehydrogenase"/>
    <property type="match status" value="1"/>
</dbReference>
<dbReference type="InterPro" id="IPR001680">
    <property type="entry name" value="WD40_rpt"/>
</dbReference>
<dbReference type="SUPFAM" id="SSF50978">
    <property type="entry name" value="WD40 repeat-like"/>
    <property type="match status" value="1"/>
</dbReference>
<dbReference type="GO" id="GO:0003682">
    <property type="term" value="F:chromatin binding"/>
    <property type="evidence" value="ECO:0007669"/>
    <property type="project" value="TreeGrafter"/>
</dbReference>
<comment type="similarity">
    <text evidence="2">Belongs to the WD repeat SWD2 family.</text>
</comment>
<dbReference type="AlphaFoldDB" id="A0A1I7ZR39"/>
<dbReference type="PANTHER" id="PTHR19861">
    <property type="entry name" value="WD40 REPEAT PROTEIN SWD2"/>
    <property type="match status" value="1"/>
</dbReference>
<evidence type="ECO:0000313" key="9">
    <source>
        <dbReference type="WBParaSite" id="L893_g28709.t1"/>
    </source>
</evidence>
<feature type="region of interest" description="Disordered" evidence="7">
    <location>
        <begin position="1"/>
        <end position="264"/>
    </location>
</feature>
<comment type="subcellular location">
    <subcellularLocation>
        <location evidence="1">Nucleus</location>
    </subcellularLocation>
</comment>
<dbReference type="InterPro" id="IPR037867">
    <property type="entry name" value="Swd2/WDR82"/>
</dbReference>
<dbReference type="WBParaSite" id="L893_g28709.t1">
    <property type="protein sequence ID" value="L893_g28709.t1"/>
    <property type="gene ID" value="L893_g28709"/>
</dbReference>
<proteinExistence type="inferred from homology"/>
<evidence type="ECO:0000256" key="3">
    <source>
        <dbReference type="ARBA" id="ARBA00022574"/>
    </source>
</evidence>
<feature type="compositionally biased region" description="Basic and acidic residues" evidence="7">
    <location>
        <begin position="35"/>
        <end position="126"/>
    </location>
</feature>
<dbReference type="PROSITE" id="PS50294">
    <property type="entry name" value="WD_REPEATS_REGION"/>
    <property type="match status" value="1"/>
</dbReference>
<dbReference type="Pfam" id="PF00400">
    <property type="entry name" value="WD40"/>
    <property type="match status" value="3"/>
</dbReference>
<evidence type="ECO:0000256" key="2">
    <source>
        <dbReference type="ARBA" id="ARBA00005616"/>
    </source>
</evidence>
<feature type="compositionally biased region" description="Basic and acidic residues" evidence="7">
    <location>
        <begin position="135"/>
        <end position="172"/>
    </location>
</feature>
<evidence type="ECO:0000256" key="5">
    <source>
        <dbReference type="ARBA" id="ARBA00023242"/>
    </source>
</evidence>
<reference evidence="9" key="1">
    <citation type="submission" date="2016-11" db="UniProtKB">
        <authorList>
            <consortium name="WormBaseParasite"/>
        </authorList>
    </citation>
    <scope>IDENTIFICATION</scope>
</reference>
<dbReference type="GO" id="GO:0048188">
    <property type="term" value="C:Set1C/COMPASS complex"/>
    <property type="evidence" value="ECO:0007669"/>
    <property type="project" value="TreeGrafter"/>
</dbReference>
<evidence type="ECO:0000256" key="4">
    <source>
        <dbReference type="ARBA" id="ARBA00022737"/>
    </source>
</evidence>
<organism evidence="8 9">
    <name type="scientific">Steinernema glaseri</name>
    <dbReference type="NCBI Taxonomy" id="37863"/>
    <lineage>
        <taxon>Eukaryota</taxon>
        <taxon>Metazoa</taxon>
        <taxon>Ecdysozoa</taxon>
        <taxon>Nematoda</taxon>
        <taxon>Chromadorea</taxon>
        <taxon>Rhabditida</taxon>
        <taxon>Tylenchina</taxon>
        <taxon>Panagrolaimomorpha</taxon>
        <taxon>Strongyloidoidea</taxon>
        <taxon>Steinernematidae</taxon>
        <taxon>Steinernema</taxon>
    </lineage>
</organism>
<sequence>MPKKDSGDKESMREYSSKRDKDKDRDNAASSSSSSRREGDKERDGKERTRASFSDRDQLKKDMERDRPRRDNDRDRSSRASSDRKEASRKEAASADRDRESRHRDKHRDALETETKSPKSKKEAGRSSHGSSSKSSKDHHASGEGSRRESSDTRQESSETSSRSRGDKESRHSSQKNASSSSSEPFKMKRPSLPTKHRSNPNIQPPKSAPPEGSSSEVERRHSVSSVKTSRTKSRDVEESTTAHSTPHEAPVPGTPKATADSAKEKVYATAARINKKSVSSMGSHVSFGHNTEKINSLDYSVDGKHMISSSHDDSITIYDCQSGKTHRTTNSKKYGVDLIRFVRLDSSISTAIHCSTKVDNSIRHLSIDEIKYIRYFSGHQKTVTMLNMLDHSNIFMSGSLDKTVRLWDLRTEKAQAQTNVSSRPVGEFDRDGYVFGIGHSGNTVKLFDIKMFEKGPFATYVLQRESTSEIASLQFCPNGKTILLTTYGDECYLIDSFSGKLLHVLSEHKNPLNIPIDATFTPDGQFIFCGSSDGKLYTYQTSTGALVQTYTTDHQAAINCVKFNPRYFLLATACQKLNFWVPQAADQ</sequence>